<evidence type="ECO:0000256" key="1">
    <source>
        <dbReference type="SAM" id="Phobius"/>
    </source>
</evidence>
<gene>
    <name evidence="2" type="ORF">FGF67_16675</name>
</gene>
<dbReference type="EMBL" id="VDCS01000035">
    <property type="protein sequence ID" value="TNJ40916.1"/>
    <property type="molecule type" value="Genomic_DNA"/>
</dbReference>
<feature type="transmembrane region" description="Helical" evidence="1">
    <location>
        <begin position="7"/>
        <end position="30"/>
    </location>
</feature>
<reference evidence="2 3" key="1">
    <citation type="submission" date="2019-05" db="EMBL/GenBank/DDBJ databases">
        <title>Tamlana fucoidanivorans sp. nov., isolated from the surface of algae collected from Fujian province in China.</title>
        <authorList>
            <person name="Li J."/>
        </authorList>
    </citation>
    <scope>NUCLEOTIDE SEQUENCE [LARGE SCALE GENOMIC DNA]</scope>
    <source>
        <strain evidence="2 3">CW2-9</strain>
    </source>
</reference>
<dbReference type="AlphaFoldDB" id="A0A5C4SDT5"/>
<keyword evidence="3" id="KW-1185">Reference proteome</keyword>
<dbReference type="RefSeq" id="WP_139698891.1">
    <property type="nucleotide sequence ID" value="NZ_CP074074.1"/>
</dbReference>
<keyword evidence="1" id="KW-0812">Transmembrane</keyword>
<protein>
    <submittedName>
        <fullName evidence="2">Uncharacterized protein</fullName>
    </submittedName>
</protein>
<accession>A0A5C4SDT5</accession>
<keyword evidence="1" id="KW-1133">Transmembrane helix</keyword>
<keyword evidence="1" id="KW-0472">Membrane</keyword>
<dbReference type="Proteomes" id="UP000308713">
    <property type="component" value="Unassembled WGS sequence"/>
</dbReference>
<dbReference type="OrthoDB" id="1362010at2"/>
<evidence type="ECO:0000313" key="3">
    <source>
        <dbReference type="Proteomes" id="UP000308713"/>
    </source>
</evidence>
<name>A0A5C4SDT5_9FLAO</name>
<organism evidence="2 3">
    <name type="scientific">Allotamlana fucoidanivorans</name>
    <dbReference type="NCBI Taxonomy" id="2583814"/>
    <lineage>
        <taxon>Bacteria</taxon>
        <taxon>Pseudomonadati</taxon>
        <taxon>Bacteroidota</taxon>
        <taxon>Flavobacteriia</taxon>
        <taxon>Flavobacteriales</taxon>
        <taxon>Flavobacteriaceae</taxon>
        <taxon>Allotamlana</taxon>
    </lineage>
</organism>
<proteinExistence type="predicted"/>
<sequence length="130" mass="15259">MKSKIKIIFLTLTIGLIFIVGFLGYGMYLMEIEDQYGDYQNLHFESKTGDLIINKSTSEFGIIEKTWKRTNIRTLEKDSTDLYFWIYRNGVETKSEIYRPKNGKIKLNGIKYSELLKKIDNSELKLITKN</sequence>
<comment type="caution">
    <text evidence="2">The sequence shown here is derived from an EMBL/GenBank/DDBJ whole genome shotgun (WGS) entry which is preliminary data.</text>
</comment>
<evidence type="ECO:0000313" key="2">
    <source>
        <dbReference type="EMBL" id="TNJ40916.1"/>
    </source>
</evidence>